<dbReference type="AlphaFoldDB" id="A0A9W4SQA6"/>
<proteinExistence type="predicted"/>
<reference evidence="1" key="1">
    <citation type="submission" date="2022-08" db="EMBL/GenBank/DDBJ databases">
        <authorList>
            <person name="Kallberg Y."/>
            <person name="Tangrot J."/>
            <person name="Rosling A."/>
        </authorList>
    </citation>
    <scope>NUCLEOTIDE SEQUENCE</scope>
    <source>
        <strain evidence="1">Wild A</strain>
    </source>
</reference>
<accession>A0A9W4SQA6</accession>
<evidence type="ECO:0000313" key="2">
    <source>
        <dbReference type="Proteomes" id="UP001153678"/>
    </source>
</evidence>
<dbReference type="EMBL" id="CAMKVN010001710">
    <property type="protein sequence ID" value="CAI2177647.1"/>
    <property type="molecule type" value="Genomic_DNA"/>
</dbReference>
<evidence type="ECO:0000313" key="1">
    <source>
        <dbReference type="EMBL" id="CAI2177647.1"/>
    </source>
</evidence>
<organism evidence="1 2">
    <name type="scientific">Funneliformis geosporum</name>
    <dbReference type="NCBI Taxonomy" id="1117311"/>
    <lineage>
        <taxon>Eukaryota</taxon>
        <taxon>Fungi</taxon>
        <taxon>Fungi incertae sedis</taxon>
        <taxon>Mucoromycota</taxon>
        <taxon>Glomeromycotina</taxon>
        <taxon>Glomeromycetes</taxon>
        <taxon>Glomerales</taxon>
        <taxon>Glomeraceae</taxon>
        <taxon>Funneliformis</taxon>
    </lineage>
</organism>
<keyword evidence="2" id="KW-1185">Reference proteome</keyword>
<comment type="caution">
    <text evidence="1">The sequence shown here is derived from an EMBL/GenBank/DDBJ whole genome shotgun (WGS) entry which is preliminary data.</text>
</comment>
<sequence>MREEFTEDLQEIILMQLDLKQETQQECQVCEAKSSKSSYNITTESPQKNSNCFNVRNKDKKTWQTSFSPTSKISKATSSYSNISIEINAESRNVTLEQYKLLYRDSFGLFNSQEVNECDKGGFLFIAF</sequence>
<name>A0A9W4SQA6_9GLOM</name>
<gene>
    <name evidence="1" type="ORF">FWILDA_LOCUS8190</name>
</gene>
<dbReference type="Proteomes" id="UP001153678">
    <property type="component" value="Unassembled WGS sequence"/>
</dbReference>
<protein>
    <submittedName>
        <fullName evidence="1">18481_t:CDS:1</fullName>
    </submittedName>
</protein>